<feature type="non-terminal residue" evidence="1">
    <location>
        <position position="82"/>
    </location>
</feature>
<name>A0A1A8JL60_NOTKU</name>
<dbReference type="AlphaFoldDB" id="A0A1A8JL60"/>
<proteinExistence type="predicted"/>
<protein>
    <submittedName>
        <fullName evidence="1">Uncharacterized protein</fullName>
    </submittedName>
</protein>
<reference evidence="1" key="2">
    <citation type="submission" date="2016-06" db="EMBL/GenBank/DDBJ databases">
        <title>The genome of a short-lived fish provides insights into sex chromosome evolution and the genetic control of aging.</title>
        <authorList>
            <person name="Reichwald K."/>
            <person name="Felder M."/>
            <person name="Petzold A."/>
            <person name="Koch P."/>
            <person name="Groth M."/>
            <person name="Platzer M."/>
        </authorList>
    </citation>
    <scope>NUCLEOTIDE SEQUENCE</scope>
    <source>
        <tissue evidence="1">Brain</tissue>
    </source>
</reference>
<sequence length="82" mass="9388">QQQCVHQCFCSCVRDLRCTTLLRSSSSSQINVTACLLLEMMTRLRARRWCPYCTHGDAMDDWAITQASTGVRKNKVPNQHNI</sequence>
<evidence type="ECO:0000313" key="1">
    <source>
        <dbReference type="EMBL" id="SBR20045.1"/>
    </source>
</evidence>
<feature type="non-terminal residue" evidence="1">
    <location>
        <position position="1"/>
    </location>
</feature>
<accession>A0A1A8JL60</accession>
<organism evidence="1">
    <name type="scientific">Nothobranchius kuhntae</name>
    <name type="common">Beira killifish</name>
    <dbReference type="NCBI Taxonomy" id="321403"/>
    <lineage>
        <taxon>Eukaryota</taxon>
        <taxon>Metazoa</taxon>
        <taxon>Chordata</taxon>
        <taxon>Craniata</taxon>
        <taxon>Vertebrata</taxon>
        <taxon>Euteleostomi</taxon>
        <taxon>Actinopterygii</taxon>
        <taxon>Neopterygii</taxon>
        <taxon>Teleostei</taxon>
        <taxon>Neoteleostei</taxon>
        <taxon>Acanthomorphata</taxon>
        <taxon>Ovalentaria</taxon>
        <taxon>Atherinomorphae</taxon>
        <taxon>Cyprinodontiformes</taxon>
        <taxon>Nothobranchiidae</taxon>
        <taxon>Nothobranchius</taxon>
    </lineage>
</organism>
<dbReference type="EMBL" id="HAEE01000029">
    <property type="protein sequence ID" value="SBR20045.1"/>
    <property type="molecule type" value="Transcribed_RNA"/>
</dbReference>
<reference evidence="1" key="1">
    <citation type="submission" date="2016-05" db="EMBL/GenBank/DDBJ databases">
        <authorList>
            <person name="Lavstsen T."/>
            <person name="Jespersen J.S."/>
        </authorList>
    </citation>
    <scope>NUCLEOTIDE SEQUENCE</scope>
    <source>
        <tissue evidence="1">Brain</tissue>
    </source>
</reference>
<gene>
    <name evidence="1" type="primary">CABZ01032352.1</name>
</gene>